<comment type="caution">
    <text evidence="2">The sequence shown here is derived from an EMBL/GenBank/DDBJ whole genome shotgun (WGS) entry which is preliminary data.</text>
</comment>
<dbReference type="AlphaFoldDB" id="A0AAD7Z5J7"/>
<gene>
    <name evidence="2" type="ORF">L9F63_008738</name>
</gene>
<feature type="non-terminal residue" evidence="2">
    <location>
        <position position="55"/>
    </location>
</feature>
<proteinExistence type="predicted"/>
<feature type="non-terminal residue" evidence="2">
    <location>
        <position position="1"/>
    </location>
</feature>
<protein>
    <submittedName>
        <fullName evidence="2">Uncharacterized protein</fullName>
    </submittedName>
</protein>
<keyword evidence="1" id="KW-0812">Transmembrane</keyword>
<reference evidence="2" key="1">
    <citation type="journal article" date="2023" name="IScience">
        <title>Live-bearing cockroach genome reveals convergent evolutionary mechanisms linked to viviparity in insects and beyond.</title>
        <authorList>
            <person name="Fouks B."/>
            <person name="Harrison M.C."/>
            <person name="Mikhailova A.A."/>
            <person name="Marchal E."/>
            <person name="English S."/>
            <person name="Carruthers M."/>
            <person name="Jennings E.C."/>
            <person name="Chiamaka E.L."/>
            <person name="Frigard R.A."/>
            <person name="Pippel M."/>
            <person name="Attardo G.M."/>
            <person name="Benoit J.B."/>
            <person name="Bornberg-Bauer E."/>
            <person name="Tobe S.S."/>
        </authorList>
    </citation>
    <scope>NUCLEOTIDE SEQUENCE</scope>
    <source>
        <strain evidence="2">Stay&amp;Tobe</strain>
    </source>
</reference>
<reference evidence="2" key="2">
    <citation type="submission" date="2023-05" db="EMBL/GenBank/DDBJ databases">
        <authorList>
            <person name="Fouks B."/>
        </authorList>
    </citation>
    <scope>NUCLEOTIDE SEQUENCE</scope>
    <source>
        <strain evidence="2">Stay&amp;Tobe</strain>
        <tissue evidence="2">Testes</tissue>
    </source>
</reference>
<dbReference type="Proteomes" id="UP001233999">
    <property type="component" value="Unassembled WGS sequence"/>
</dbReference>
<accession>A0AAD7Z5J7</accession>
<sequence>IICEYFYIVFLICIMGTTSLFLFFLLIKGSQITSLNFLMQYKIVMCLRIIFCLIE</sequence>
<evidence type="ECO:0000313" key="2">
    <source>
        <dbReference type="EMBL" id="KAJ9573878.1"/>
    </source>
</evidence>
<keyword evidence="1" id="KW-0472">Membrane</keyword>
<keyword evidence="3" id="KW-1185">Reference proteome</keyword>
<evidence type="ECO:0000313" key="3">
    <source>
        <dbReference type="Proteomes" id="UP001233999"/>
    </source>
</evidence>
<feature type="transmembrane region" description="Helical" evidence="1">
    <location>
        <begin position="6"/>
        <end position="27"/>
    </location>
</feature>
<organism evidence="2 3">
    <name type="scientific">Diploptera punctata</name>
    <name type="common">Pacific beetle cockroach</name>
    <dbReference type="NCBI Taxonomy" id="6984"/>
    <lineage>
        <taxon>Eukaryota</taxon>
        <taxon>Metazoa</taxon>
        <taxon>Ecdysozoa</taxon>
        <taxon>Arthropoda</taxon>
        <taxon>Hexapoda</taxon>
        <taxon>Insecta</taxon>
        <taxon>Pterygota</taxon>
        <taxon>Neoptera</taxon>
        <taxon>Polyneoptera</taxon>
        <taxon>Dictyoptera</taxon>
        <taxon>Blattodea</taxon>
        <taxon>Blaberoidea</taxon>
        <taxon>Blaberidae</taxon>
        <taxon>Diplopterinae</taxon>
        <taxon>Diploptera</taxon>
    </lineage>
</organism>
<keyword evidence="1" id="KW-1133">Transmembrane helix</keyword>
<dbReference type="EMBL" id="JASPKZ010010673">
    <property type="protein sequence ID" value="KAJ9573878.1"/>
    <property type="molecule type" value="Genomic_DNA"/>
</dbReference>
<name>A0AAD7Z5J7_DIPPU</name>
<evidence type="ECO:0000256" key="1">
    <source>
        <dbReference type="SAM" id="Phobius"/>
    </source>
</evidence>